<organism evidence="1 2">
    <name type="scientific">Camellia sinensis</name>
    <name type="common">Tea plant</name>
    <name type="synonym">Thea sinensis</name>
    <dbReference type="NCBI Taxonomy" id="4442"/>
    <lineage>
        <taxon>Eukaryota</taxon>
        <taxon>Viridiplantae</taxon>
        <taxon>Streptophyta</taxon>
        <taxon>Embryophyta</taxon>
        <taxon>Tracheophyta</taxon>
        <taxon>Spermatophyta</taxon>
        <taxon>Magnoliopsida</taxon>
        <taxon>eudicotyledons</taxon>
        <taxon>Gunneridae</taxon>
        <taxon>Pentapetalae</taxon>
        <taxon>asterids</taxon>
        <taxon>Ericales</taxon>
        <taxon>Theaceae</taxon>
        <taxon>Camellia</taxon>
    </lineage>
</organism>
<proteinExistence type="predicted"/>
<protein>
    <submittedName>
        <fullName evidence="1">Uncharacterized protein</fullName>
    </submittedName>
</protein>
<keyword evidence="2" id="KW-1185">Reference proteome</keyword>
<dbReference type="EMBL" id="JACBKZ010000014">
    <property type="protein sequence ID" value="KAF5934295.1"/>
    <property type="molecule type" value="Genomic_DNA"/>
</dbReference>
<dbReference type="AlphaFoldDB" id="A0A7J7G1W9"/>
<accession>A0A7J7G1W9</accession>
<sequence>MQAQAVLQLPGLQTWAWKGHLKPLEPRPLPEKLLPFYNPTKYYTFHKQHGHDTNQCYRLRHEIQDLVDNRVIVPPEKPNVTTNLLPPHNQASLPKRINLIQTGVVSYDPSIYITPSHLPKPKVFISDSTDLCMLDISQTQPETVVLAIEDRIGSTMGPDENDHSEPEGSASFMYNPSGYITSAGQARPKVELPVGAEICVAQEDRPNQGLDDLGDLEEDIANLQFFNEQDMGDVTVNWFDLEGSTEATGWLSDESDVVEAP</sequence>
<reference evidence="1 2" key="2">
    <citation type="submission" date="2020-07" db="EMBL/GenBank/DDBJ databases">
        <title>Genome assembly of wild tea tree DASZ reveals pedigree and selection history of tea varieties.</title>
        <authorList>
            <person name="Zhang W."/>
        </authorList>
    </citation>
    <scope>NUCLEOTIDE SEQUENCE [LARGE SCALE GENOMIC DNA]</scope>
    <source>
        <strain evidence="2">cv. G240</strain>
        <tissue evidence="1">Leaf</tissue>
    </source>
</reference>
<evidence type="ECO:0000313" key="2">
    <source>
        <dbReference type="Proteomes" id="UP000593564"/>
    </source>
</evidence>
<evidence type="ECO:0000313" key="1">
    <source>
        <dbReference type="EMBL" id="KAF5934295.1"/>
    </source>
</evidence>
<gene>
    <name evidence="1" type="ORF">HYC85_030466</name>
</gene>
<name>A0A7J7G1W9_CAMSI</name>
<comment type="caution">
    <text evidence="1">The sequence shown here is derived from an EMBL/GenBank/DDBJ whole genome shotgun (WGS) entry which is preliminary data.</text>
</comment>
<dbReference type="Proteomes" id="UP000593564">
    <property type="component" value="Unassembled WGS sequence"/>
</dbReference>
<reference evidence="2" key="1">
    <citation type="journal article" date="2020" name="Nat. Commun.">
        <title>Genome assembly of wild tea tree DASZ reveals pedigree and selection history of tea varieties.</title>
        <authorList>
            <person name="Zhang W."/>
            <person name="Zhang Y."/>
            <person name="Qiu H."/>
            <person name="Guo Y."/>
            <person name="Wan H."/>
            <person name="Zhang X."/>
            <person name="Scossa F."/>
            <person name="Alseekh S."/>
            <person name="Zhang Q."/>
            <person name="Wang P."/>
            <person name="Xu L."/>
            <person name="Schmidt M.H."/>
            <person name="Jia X."/>
            <person name="Li D."/>
            <person name="Zhu A."/>
            <person name="Guo F."/>
            <person name="Chen W."/>
            <person name="Ni D."/>
            <person name="Usadel B."/>
            <person name="Fernie A.R."/>
            <person name="Wen W."/>
        </authorList>
    </citation>
    <scope>NUCLEOTIDE SEQUENCE [LARGE SCALE GENOMIC DNA]</scope>
    <source>
        <strain evidence="2">cv. G240</strain>
    </source>
</reference>